<evidence type="ECO:0000313" key="1">
    <source>
        <dbReference type="EMBL" id="KIC72700.1"/>
    </source>
</evidence>
<dbReference type="PATRIC" id="fig|362787.3.peg.774"/>
<comment type="caution">
    <text evidence="1">The sequence shown here is derived from an EMBL/GenBank/DDBJ whole genome shotgun (WGS) entry which is preliminary data.</text>
</comment>
<proteinExistence type="predicted"/>
<protein>
    <submittedName>
        <fullName evidence="1">Uncharacterized protein</fullName>
    </submittedName>
</protein>
<evidence type="ECO:0000313" key="2">
    <source>
        <dbReference type="Proteomes" id="UP000031465"/>
    </source>
</evidence>
<sequence length="47" mass="5373">MFRLGAEKITFVRYSIKKSAFESLAALAKLYTKPPEYYLDDKIGVSL</sequence>
<reference evidence="1 2" key="1">
    <citation type="journal article" date="2014" name="Mol. Biol. Evol.">
        <title>Massive expansion of Ubiquitination-related gene families within the Chlamydiae.</title>
        <authorList>
            <person name="Domman D."/>
            <person name="Collingro A."/>
            <person name="Lagkouvardos I."/>
            <person name="Gehre L."/>
            <person name="Weinmaier T."/>
            <person name="Rattei T."/>
            <person name="Subtil A."/>
            <person name="Horn M."/>
        </authorList>
    </citation>
    <scope>NUCLEOTIDE SEQUENCE [LARGE SCALE GENOMIC DNA]</scope>
    <source>
        <strain evidence="1 2">EI2</strain>
    </source>
</reference>
<name>A0A0C1JN90_9BACT</name>
<organism evidence="1 2">
    <name type="scientific">Candidatus Protochlamydia amoebophila</name>
    <dbReference type="NCBI Taxonomy" id="362787"/>
    <lineage>
        <taxon>Bacteria</taxon>
        <taxon>Pseudomonadati</taxon>
        <taxon>Chlamydiota</taxon>
        <taxon>Chlamydiia</taxon>
        <taxon>Parachlamydiales</taxon>
        <taxon>Parachlamydiaceae</taxon>
        <taxon>Candidatus Protochlamydia</taxon>
    </lineage>
</organism>
<dbReference type="EMBL" id="JSAN01000048">
    <property type="protein sequence ID" value="KIC72700.1"/>
    <property type="molecule type" value="Genomic_DNA"/>
</dbReference>
<gene>
    <name evidence="1" type="ORF">DB44_CB00050</name>
</gene>
<dbReference type="AlphaFoldDB" id="A0A0C1JN90"/>
<accession>A0A0C1JN90</accession>
<dbReference type="Proteomes" id="UP000031465">
    <property type="component" value="Unassembled WGS sequence"/>
</dbReference>